<reference evidence="3" key="1">
    <citation type="submission" date="2019-02" db="EMBL/GenBank/DDBJ databases">
        <authorList>
            <person name="Gruber-Vodicka R. H."/>
            <person name="Seah K. B. B."/>
        </authorList>
    </citation>
    <scope>NUCLEOTIDE SEQUENCE</scope>
    <source>
        <strain evidence="2">BECK_S312</strain>
        <strain evidence="3">BECK_S426</strain>
    </source>
</reference>
<evidence type="ECO:0000313" key="2">
    <source>
        <dbReference type="EMBL" id="VFK08635.1"/>
    </source>
</evidence>
<evidence type="ECO:0000313" key="3">
    <source>
        <dbReference type="EMBL" id="VFK24873.1"/>
    </source>
</evidence>
<keyword evidence="1" id="KW-0175">Coiled coil</keyword>
<dbReference type="EMBL" id="CAADFM010000019">
    <property type="protein sequence ID" value="VFK08635.1"/>
    <property type="molecule type" value="Genomic_DNA"/>
</dbReference>
<evidence type="ECO:0000256" key="1">
    <source>
        <dbReference type="SAM" id="Coils"/>
    </source>
</evidence>
<protein>
    <submittedName>
        <fullName evidence="3">Uncharacterized protein</fullName>
    </submittedName>
</protein>
<sequence>MLSSADSTVTDVSAQVALAVAKSVASLAATATGLPALAASDTPDCADFIEAADKLDEMNSALEMIESTREKLLLGRGLDAEVGSLQKALDFLDTRVAKTKKANKKAVALTKQAEEVSKFVLFGTVVPEEFAKLEDAVPAWRVVALVPASKQKEEDAPTLPNVPGASLNDTLEIVVPVELEKRLAEWDYRISVTPSVTYAQKCGTAEQEAPCVDAGDGGYRYRIATAGEVVVDLPGKDKDGKPIRVEVASAGVPVAQFGPIAQLPSSFGGTEGNIILSVFTDTGAMKKITVGAKPQSPDSITSGTGVLESFLARRALNDAQKEAELEAAAKETADAELNELTREKQLLELKKAIRDLKTDLAENDDTETEE</sequence>
<gene>
    <name evidence="2" type="ORF">BECKLPF1236A_GA0070988_100195</name>
    <name evidence="3" type="ORF">BECKLPF1236C_GA0070990_100175</name>
</gene>
<dbReference type="AlphaFoldDB" id="A0A450X6H4"/>
<dbReference type="EMBL" id="CAADFP010000017">
    <property type="protein sequence ID" value="VFK24873.1"/>
    <property type="molecule type" value="Genomic_DNA"/>
</dbReference>
<name>A0A450X6H4_9GAMM</name>
<proteinExistence type="predicted"/>
<organism evidence="3">
    <name type="scientific">Candidatus Kentrum sp. LPFa</name>
    <dbReference type="NCBI Taxonomy" id="2126335"/>
    <lineage>
        <taxon>Bacteria</taxon>
        <taxon>Pseudomonadati</taxon>
        <taxon>Pseudomonadota</taxon>
        <taxon>Gammaproteobacteria</taxon>
        <taxon>Candidatus Kentrum</taxon>
    </lineage>
</organism>
<accession>A0A450X6H4</accession>
<feature type="coiled-coil region" evidence="1">
    <location>
        <begin position="316"/>
        <end position="350"/>
    </location>
</feature>